<dbReference type="EMBL" id="QNRJ01000015">
    <property type="protein sequence ID" value="RBP02397.1"/>
    <property type="molecule type" value="Genomic_DNA"/>
</dbReference>
<comment type="caution">
    <text evidence="8">The sequence shown here is derived from an EMBL/GenBank/DDBJ whole genome shotgun (WGS) entry which is preliminary data.</text>
</comment>
<dbReference type="EC" id="3.6.1.41" evidence="1"/>
<evidence type="ECO:0000259" key="7">
    <source>
        <dbReference type="PROSITE" id="PS51831"/>
    </source>
</evidence>
<evidence type="ECO:0000256" key="3">
    <source>
        <dbReference type="ARBA" id="ARBA00022741"/>
    </source>
</evidence>
<evidence type="ECO:0000256" key="4">
    <source>
        <dbReference type="ARBA" id="ARBA00022801"/>
    </source>
</evidence>
<dbReference type="InterPro" id="IPR005249">
    <property type="entry name" value="YqeK"/>
</dbReference>
<dbReference type="InterPro" id="IPR003607">
    <property type="entry name" value="HD/PDEase_dom"/>
</dbReference>
<dbReference type="NCBIfam" id="TIGR00488">
    <property type="entry name" value="bis(5'-nucleosyl)-tetraphosphatase (symmetrical) YqeK"/>
    <property type="match status" value="1"/>
</dbReference>
<dbReference type="PANTHER" id="PTHR35795:SF1">
    <property type="entry name" value="BIS(5'-NUCLEOSYL)-TETRAPHOSPHATASE, SYMMETRICAL"/>
    <property type="match status" value="1"/>
</dbReference>
<dbReference type="GO" id="GO:0000166">
    <property type="term" value="F:nucleotide binding"/>
    <property type="evidence" value="ECO:0007669"/>
    <property type="project" value="UniProtKB-KW"/>
</dbReference>
<keyword evidence="4 8" id="KW-0378">Hydrolase</keyword>
<keyword evidence="2" id="KW-0479">Metal-binding</keyword>
<name>A0A366EJ00_9BACI</name>
<dbReference type="RefSeq" id="WP_113970649.1">
    <property type="nucleotide sequence ID" value="NZ_QNRJ01000015.1"/>
</dbReference>
<evidence type="ECO:0000313" key="8">
    <source>
        <dbReference type="EMBL" id="RBP02397.1"/>
    </source>
</evidence>
<proteinExistence type="predicted"/>
<evidence type="ECO:0000313" key="9">
    <source>
        <dbReference type="Proteomes" id="UP000252118"/>
    </source>
</evidence>
<dbReference type="GO" id="GO:0008803">
    <property type="term" value="F:bis(5'-nucleosyl)-tetraphosphatase (symmetrical) activity"/>
    <property type="evidence" value="ECO:0007669"/>
    <property type="project" value="UniProtKB-EC"/>
</dbReference>
<dbReference type="CDD" id="cd00077">
    <property type="entry name" value="HDc"/>
    <property type="match status" value="1"/>
</dbReference>
<reference evidence="8 9" key="1">
    <citation type="submission" date="2018-06" db="EMBL/GenBank/DDBJ databases">
        <title>Freshwater and sediment microbial communities from various areas in North America, analyzing microbe dynamics in response to fracking.</title>
        <authorList>
            <person name="Lamendella R."/>
        </authorList>
    </citation>
    <scope>NUCLEOTIDE SEQUENCE [LARGE SCALE GENOMIC DNA]</scope>
    <source>
        <strain evidence="8 9">97B</strain>
    </source>
</reference>
<dbReference type="Proteomes" id="UP000252118">
    <property type="component" value="Unassembled WGS sequence"/>
</dbReference>
<protein>
    <recommendedName>
        <fullName evidence="1">bis(5'-nucleosyl)-tetraphosphatase (symmetrical)</fullName>
        <ecNumber evidence="1">3.6.1.41</ecNumber>
    </recommendedName>
</protein>
<keyword evidence="3" id="KW-0547">Nucleotide-binding</keyword>
<evidence type="ECO:0000256" key="5">
    <source>
        <dbReference type="ARBA" id="ARBA00023004"/>
    </source>
</evidence>
<dbReference type="InterPro" id="IPR051094">
    <property type="entry name" value="Diverse_Catalytic_Enzymes"/>
</dbReference>
<gene>
    <name evidence="8" type="ORF">DET59_11564</name>
</gene>
<organism evidence="8 9">
    <name type="scientific">Rossellomorea aquimaris</name>
    <dbReference type="NCBI Taxonomy" id="189382"/>
    <lineage>
        <taxon>Bacteria</taxon>
        <taxon>Bacillati</taxon>
        <taxon>Bacillota</taxon>
        <taxon>Bacilli</taxon>
        <taxon>Bacillales</taxon>
        <taxon>Bacillaceae</taxon>
        <taxon>Rossellomorea</taxon>
    </lineage>
</organism>
<keyword evidence="5" id="KW-0408">Iron</keyword>
<dbReference type="Gene3D" id="1.10.3210.10">
    <property type="entry name" value="Hypothetical protein af1432"/>
    <property type="match status" value="1"/>
</dbReference>
<comment type="catalytic activity">
    <reaction evidence="6">
        <text>P(1),P(4)-bis(5'-adenosyl) tetraphosphate + H2O = 2 ADP + 2 H(+)</text>
        <dbReference type="Rhea" id="RHEA:24252"/>
        <dbReference type="ChEBI" id="CHEBI:15377"/>
        <dbReference type="ChEBI" id="CHEBI:15378"/>
        <dbReference type="ChEBI" id="CHEBI:58141"/>
        <dbReference type="ChEBI" id="CHEBI:456216"/>
        <dbReference type="EC" id="3.6.1.41"/>
    </reaction>
</comment>
<evidence type="ECO:0000256" key="6">
    <source>
        <dbReference type="ARBA" id="ARBA00049417"/>
    </source>
</evidence>
<dbReference type="PROSITE" id="PS51831">
    <property type="entry name" value="HD"/>
    <property type="match status" value="1"/>
</dbReference>
<accession>A0A366EJ00</accession>
<dbReference type="Pfam" id="PF01966">
    <property type="entry name" value="HD"/>
    <property type="match status" value="1"/>
</dbReference>
<dbReference type="GO" id="GO:0046872">
    <property type="term" value="F:metal ion binding"/>
    <property type="evidence" value="ECO:0007669"/>
    <property type="project" value="UniProtKB-KW"/>
</dbReference>
<sequence length="188" mass="21979">MNREKALGMVKEHLTEHRYIHTCGVMETSIELAKRYGADEKKAEIAAIFHDYAKFRDKEEMQTIIVEEKLDQELLLYNSELWHAPVGALLVEREVGIQDEDILNAIRYHTSGKEEMTILDKVIYLADYIEPNRQFPGVEEVRELAKESLDQGLLKALQNTMTFLMKKNQAIYPDTFRFYNGLILNKRR</sequence>
<dbReference type="SMART" id="SM00471">
    <property type="entry name" value="HDc"/>
    <property type="match status" value="1"/>
</dbReference>
<dbReference type="PANTHER" id="PTHR35795">
    <property type="entry name" value="SLR1885 PROTEIN"/>
    <property type="match status" value="1"/>
</dbReference>
<dbReference type="OrthoDB" id="9782134at2"/>
<evidence type="ECO:0000256" key="1">
    <source>
        <dbReference type="ARBA" id="ARBA00012506"/>
    </source>
</evidence>
<dbReference type="AlphaFoldDB" id="A0A366EJ00"/>
<evidence type="ECO:0000256" key="2">
    <source>
        <dbReference type="ARBA" id="ARBA00022723"/>
    </source>
</evidence>
<feature type="domain" description="HD" evidence="7">
    <location>
        <begin position="18"/>
        <end position="132"/>
    </location>
</feature>
<dbReference type="SUPFAM" id="SSF109604">
    <property type="entry name" value="HD-domain/PDEase-like"/>
    <property type="match status" value="1"/>
</dbReference>
<dbReference type="InterPro" id="IPR006674">
    <property type="entry name" value="HD_domain"/>
</dbReference>